<evidence type="ECO:0000313" key="6">
    <source>
        <dbReference type="Proteomes" id="UP001198983"/>
    </source>
</evidence>
<dbReference type="Proteomes" id="UP001198983">
    <property type="component" value="Chromosome"/>
</dbReference>
<reference evidence="5 6" key="1">
    <citation type="journal article" date="2023" name="Int. J. Syst. Evol. Microbiol.">
        <title>Terrisporobacter hibernicus sp. nov., isolated from bovine faeces in Northern Ireland.</title>
        <authorList>
            <person name="Mitchell M."/>
            <person name="Nguyen S.V."/>
            <person name="Connor M."/>
            <person name="Fairley D.J."/>
            <person name="Donoghue O."/>
            <person name="Marshall H."/>
            <person name="Koolman L."/>
            <person name="McMullan G."/>
            <person name="Schaffer K.E."/>
            <person name="McGrath J.W."/>
            <person name="Fanning S."/>
        </authorList>
    </citation>
    <scope>NUCLEOTIDE SEQUENCE [LARGE SCALE GENOMIC DNA]</scope>
    <source>
        <strain evidence="5 6">MCA3</strain>
    </source>
</reference>
<dbReference type="RefSeq" id="WP_228415801.1">
    <property type="nucleotide sequence ID" value="NZ_CP081135.1"/>
</dbReference>
<evidence type="ECO:0000313" key="5">
    <source>
        <dbReference type="EMBL" id="UEL47350.1"/>
    </source>
</evidence>
<dbReference type="GO" id="GO:0006508">
    <property type="term" value="P:proteolysis"/>
    <property type="evidence" value="ECO:0007669"/>
    <property type="project" value="UniProtKB-KW"/>
</dbReference>
<accession>A0AAX2ZF49</accession>
<dbReference type="Pfam" id="PF04586">
    <property type="entry name" value="Peptidase_S78"/>
    <property type="match status" value="1"/>
</dbReference>
<name>A0AAX2ZF49_9FIRM</name>
<keyword evidence="1" id="KW-1188">Viral release from host cell</keyword>
<dbReference type="KEGG" id="tem:JW646_17225"/>
<proteinExistence type="predicted"/>
<keyword evidence="2 5" id="KW-0645">Protease</keyword>
<dbReference type="InterPro" id="IPR006433">
    <property type="entry name" value="Prohead_protease"/>
</dbReference>
<sequence>MMNKQMNELSVVRSFNVSDFRATDNEKYNVEGHAAVFNQTTTIGNWFYEVIERGAFDECDFDDVLFFVNHNQNKIPLARSRRNNGNSTMKLEVNETGLYIRADLDIENNSESRTLHSSISRGDIDGMSFSFRIKEQTWENLDSDMPTRKITKIAKVYEVSAVNQPAYSNTDINARDKVALENAKIALENARSKTNELDNSKALEIERLRTKILMNV</sequence>
<feature type="domain" description="Prohead serine protease" evidence="4">
    <location>
        <begin position="21"/>
        <end position="175"/>
    </location>
</feature>
<protein>
    <submittedName>
        <fullName evidence="5">HK97 family phage prohead protease</fullName>
    </submittedName>
</protein>
<keyword evidence="6" id="KW-1185">Reference proteome</keyword>
<evidence type="ECO:0000256" key="2">
    <source>
        <dbReference type="ARBA" id="ARBA00022670"/>
    </source>
</evidence>
<gene>
    <name evidence="5" type="ORF">JW646_17225</name>
</gene>
<evidence type="ECO:0000256" key="1">
    <source>
        <dbReference type="ARBA" id="ARBA00022612"/>
    </source>
</evidence>
<dbReference type="AlphaFoldDB" id="A0AAX2ZF49"/>
<dbReference type="NCBIfam" id="TIGR01543">
    <property type="entry name" value="proheadase_HK97"/>
    <property type="match status" value="1"/>
</dbReference>
<organism evidence="5 6">
    <name type="scientific">Terrisporobacter hibernicus</name>
    <dbReference type="NCBI Taxonomy" id="2813371"/>
    <lineage>
        <taxon>Bacteria</taxon>
        <taxon>Bacillati</taxon>
        <taxon>Bacillota</taxon>
        <taxon>Clostridia</taxon>
        <taxon>Peptostreptococcales</taxon>
        <taxon>Peptostreptococcaceae</taxon>
        <taxon>Terrisporobacter</taxon>
    </lineage>
</organism>
<dbReference type="EMBL" id="CP081135">
    <property type="protein sequence ID" value="UEL47350.1"/>
    <property type="molecule type" value="Genomic_DNA"/>
</dbReference>
<dbReference type="GO" id="GO:0008233">
    <property type="term" value="F:peptidase activity"/>
    <property type="evidence" value="ECO:0007669"/>
    <property type="project" value="UniProtKB-KW"/>
</dbReference>
<evidence type="ECO:0000256" key="3">
    <source>
        <dbReference type="ARBA" id="ARBA00022801"/>
    </source>
</evidence>
<evidence type="ECO:0000259" key="4">
    <source>
        <dbReference type="Pfam" id="PF04586"/>
    </source>
</evidence>
<keyword evidence="3" id="KW-0378">Hydrolase</keyword>
<dbReference type="InterPro" id="IPR054613">
    <property type="entry name" value="Peptidase_S78_dom"/>
</dbReference>